<organism evidence="2 3">
    <name type="scientific">Sessilibacter corallicola</name>
    <dbReference type="NCBI Taxonomy" id="2904075"/>
    <lineage>
        <taxon>Bacteria</taxon>
        <taxon>Pseudomonadati</taxon>
        <taxon>Pseudomonadota</taxon>
        <taxon>Gammaproteobacteria</taxon>
        <taxon>Cellvibrionales</taxon>
        <taxon>Cellvibrionaceae</taxon>
        <taxon>Sessilibacter</taxon>
    </lineage>
</organism>
<evidence type="ECO:0000313" key="2">
    <source>
        <dbReference type="EMBL" id="GAA6168602.1"/>
    </source>
</evidence>
<keyword evidence="1" id="KW-1133">Transmembrane helix</keyword>
<feature type="transmembrane region" description="Helical" evidence="1">
    <location>
        <begin position="78"/>
        <end position="97"/>
    </location>
</feature>
<sequence length="131" mass="13908">MFDINILEIVAGAVVGMVLGALWYSPLLFGNLWMKAIGKTPETLGSSTGPMIGSMVASLLSAIGVALLSSLIDVQSLGQAITLGLILGFLIIFPAFLSDSLFCGWGTQLLLIQSGYRMLSVFLMSVVIYFV</sequence>
<name>A0ABQ0AAL3_9GAMM</name>
<dbReference type="Pfam" id="PF08570">
    <property type="entry name" value="DUF1761"/>
    <property type="match status" value="1"/>
</dbReference>
<evidence type="ECO:0000313" key="3">
    <source>
        <dbReference type="Proteomes" id="UP001465153"/>
    </source>
</evidence>
<feature type="transmembrane region" description="Helical" evidence="1">
    <location>
        <begin position="51"/>
        <end position="72"/>
    </location>
</feature>
<dbReference type="EMBL" id="BAABWN010000007">
    <property type="protein sequence ID" value="GAA6168602.1"/>
    <property type="molecule type" value="Genomic_DNA"/>
</dbReference>
<dbReference type="InterPro" id="IPR013879">
    <property type="entry name" value="DUF1761"/>
</dbReference>
<dbReference type="RefSeq" id="WP_353303334.1">
    <property type="nucleotide sequence ID" value="NZ_BAABWN010000007.1"/>
</dbReference>
<proteinExistence type="predicted"/>
<comment type="caution">
    <text evidence="2">The sequence shown here is derived from an EMBL/GenBank/DDBJ whole genome shotgun (WGS) entry which is preliminary data.</text>
</comment>
<keyword evidence="1" id="KW-0812">Transmembrane</keyword>
<dbReference type="Proteomes" id="UP001465153">
    <property type="component" value="Unassembled WGS sequence"/>
</dbReference>
<keyword evidence="3" id="KW-1185">Reference proteome</keyword>
<feature type="transmembrane region" description="Helical" evidence="1">
    <location>
        <begin position="109"/>
        <end position="130"/>
    </location>
</feature>
<protein>
    <recommendedName>
        <fullName evidence="4">DUF1761 domain-containing protein</fullName>
    </recommendedName>
</protein>
<keyword evidence="1" id="KW-0472">Membrane</keyword>
<evidence type="ECO:0008006" key="4">
    <source>
        <dbReference type="Google" id="ProtNLM"/>
    </source>
</evidence>
<feature type="transmembrane region" description="Helical" evidence="1">
    <location>
        <begin position="6"/>
        <end position="30"/>
    </location>
</feature>
<accession>A0ABQ0AAL3</accession>
<evidence type="ECO:0000256" key="1">
    <source>
        <dbReference type="SAM" id="Phobius"/>
    </source>
</evidence>
<reference evidence="2 3" key="1">
    <citation type="submission" date="2024-04" db="EMBL/GenBank/DDBJ databases">
        <title>Draft genome sequence of Sessilibacter corallicola NBRC 116591.</title>
        <authorList>
            <person name="Miyakawa T."/>
            <person name="Kusuya Y."/>
            <person name="Miura T."/>
        </authorList>
    </citation>
    <scope>NUCLEOTIDE SEQUENCE [LARGE SCALE GENOMIC DNA]</scope>
    <source>
        <strain evidence="2 3">KU-00831-HH</strain>
    </source>
</reference>
<gene>
    <name evidence="2" type="ORF">NBRC116591_24130</name>
</gene>